<reference evidence="4" key="1">
    <citation type="submission" date="2022-11" db="UniProtKB">
        <authorList>
            <consortium name="WormBaseParasite"/>
        </authorList>
    </citation>
    <scope>IDENTIFICATION</scope>
</reference>
<evidence type="ECO:0000313" key="3">
    <source>
        <dbReference type="Proteomes" id="UP000887574"/>
    </source>
</evidence>
<feature type="compositionally biased region" description="Basic and acidic residues" evidence="1">
    <location>
        <begin position="114"/>
        <end position="125"/>
    </location>
</feature>
<evidence type="ECO:0000256" key="2">
    <source>
        <dbReference type="SAM" id="SignalP"/>
    </source>
</evidence>
<keyword evidence="3" id="KW-1185">Reference proteome</keyword>
<evidence type="ECO:0000256" key="1">
    <source>
        <dbReference type="SAM" id="MobiDB-lite"/>
    </source>
</evidence>
<dbReference type="Proteomes" id="UP000887574">
    <property type="component" value="Unplaced"/>
</dbReference>
<keyword evidence="2" id="KW-0732">Signal</keyword>
<evidence type="ECO:0000313" key="4">
    <source>
        <dbReference type="WBParaSite" id="jg10062"/>
    </source>
</evidence>
<protein>
    <submittedName>
        <fullName evidence="4">Uncharacterized protein</fullName>
    </submittedName>
</protein>
<name>A0A915CKC3_9BILA</name>
<dbReference type="AlphaFoldDB" id="A0A915CKC3"/>
<feature type="signal peptide" evidence="2">
    <location>
        <begin position="1"/>
        <end position="20"/>
    </location>
</feature>
<proteinExistence type="predicted"/>
<organism evidence="3 4">
    <name type="scientific">Ditylenchus dipsaci</name>
    <dbReference type="NCBI Taxonomy" id="166011"/>
    <lineage>
        <taxon>Eukaryota</taxon>
        <taxon>Metazoa</taxon>
        <taxon>Ecdysozoa</taxon>
        <taxon>Nematoda</taxon>
        <taxon>Chromadorea</taxon>
        <taxon>Rhabditida</taxon>
        <taxon>Tylenchina</taxon>
        <taxon>Tylenchomorpha</taxon>
        <taxon>Sphaerularioidea</taxon>
        <taxon>Anguinidae</taxon>
        <taxon>Anguininae</taxon>
        <taxon>Ditylenchus</taxon>
    </lineage>
</organism>
<accession>A0A915CKC3</accession>
<feature type="chain" id="PRO_5037341629" evidence="2">
    <location>
        <begin position="21"/>
        <end position="178"/>
    </location>
</feature>
<sequence length="178" mass="19607">MKGLFISLFFLNLYLQVSYEHYVNLQDFEVDQIVPKSQLIQRASRAIVTQRSNPIESIESASEIISSEQHSNILEGSGEVVQSPQLKESKKRSARQTLASGAEVVSEEESSGEEPSHRVKREEQHSSVLHMELDGQGSGEQPDKIPNAAVIQVQSSKQKRASVAASTMDEGSGQEEPV</sequence>
<dbReference type="WBParaSite" id="jg10062">
    <property type="protein sequence ID" value="jg10062"/>
    <property type="gene ID" value="jg10062"/>
</dbReference>
<feature type="compositionally biased region" description="Polar residues" evidence="1">
    <location>
        <begin position="75"/>
        <end position="86"/>
    </location>
</feature>
<feature type="region of interest" description="Disordered" evidence="1">
    <location>
        <begin position="75"/>
        <end position="178"/>
    </location>
</feature>